<dbReference type="RefSeq" id="WP_058733850.1">
    <property type="nucleotide sequence ID" value="NZ_LDTD01000086.1"/>
</dbReference>
<evidence type="ECO:0000313" key="2">
    <source>
        <dbReference type="EMBL" id="KTT68800.1"/>
    </source>
</evidence>
<name>A0A147HV95_9SPHN</name>
<feature type="region of interest" description="Disordered" evidence="1">
    <location>
        <begin position="18"/>
        <end position="54"/>
    </location>
</feature>
<feature type="compositionally biased region" description="Gly residues" evidence="1">
    <location>
        <begin position="18"/>
        <end position="35"/>
    </location>
</feature>
<proteinExistence type="predicted"/>
<comment type="caution">
    <text evidence="2">The sequence shown here is derived from an EMBL/GenBank/DDBJ whole genome shotgun (WGS) entry which is preliminary data.</text>
</comment>
<reference evidence="2 3" key="1">
    <citation type="journal article" date="2016" name="Front. Microbiol.">
        <title>Genomic Resource of Rice Seed Associated Bacteria.</title>
        <authorList>
            <person name="Midha S."/>
            <person name="Bansal K."/>
            <person name="Sharma S."/>
            <person name="Kumar N."/>
            <person name="Patil P.P."/>
            <person name="Chaudhry V."/>
            <person name="Patil P.B."/>
        </authorList>
    </citation>
    <scope>NUCLEOTIDE SEQUENCE [LARGE SCALE GENOMIC DNA]</scope>
    <source>
        <strain evidence="2 3">NS319</strain>
    </source>
</reference>
<sequence length="309" mass="31364">MSDGADFGGAADLIGGAATGGDAGTAGAGSDGGAGSAAAGAADGGQGGDGGAAPDWFANVSDKLGEGETASNRDWLGSLGIKDLDGLVKVARDNQRAVRESGRVKVPGEGAQPDEVTAFHRAIGVPEKAEGYEIKGPEGVQLNDAVLSQLAEAGVKHGIPKAAFEGIVSDFIQIQMADADAEKQRQDGLASEWVKAQGGKADEQIAHVNSAVRALGLTKADMAGLRTGMGADRALGLLAKLGAGMAEDVMITGGSNRFGVSGAEAQAELNRLMSDSDFKAKAMKEGTPERQRWDRLNKQAAEYQASKAA</sequence>
<dbReference type="AlphaFoldDB" id="A0A147HV95"/>
<protein>
    <submittedName>
        <fullName evidence="2">Uncharacterized protein</fullName>
    </submittedName>
</protein>
<feature type="compositionally biased region" description="Gly residues" evidence="1">
    <location>
        <begin position="42"/>
        <end position="51"/>
    </location>
</feature>
<dbReference type="EMBL" id="LDTD01000086">
    <property type="protein sequence ID" value="KTT68800.1"/>
    <property type="molecule type" value="Genomic_DNA"/>
</dbReference>
<gene>
    <name evidence="2" type="ORF">NS319_12240</name>
</gene>
<organism evidence="2 3">
    <name type="scientific">Sphingomonas sanguinis</name>
    <dbReference type="NCBI Taxonomy" id="33051"/>
    <lineage>
        <taxon>Bacteria</taxon>
        <taxon>Pseudomonadati</taxon>
        <taxon>Pseudomonadota</taxon>
        <taxon>Alphaproteobacteria</taxon>
        <taxon>Sphingomonadales</taxon>
        <taxon>Sphingomonadaceae</taxon>
        <taxon>Sphingomonas</taxon>
    </lineage>
</organism>
<evidence type="ECO:0000313" key="3">
    <source>
        <dbReference type="Proteomes" id="UP000072867"/>
    </source>
</evidence>
<evidence type="ECO:0000256" key="1">
    <source>
        <dbReference type="SAM" id="MobiDB-lite"/>
    </source>
</evidence>
<accession>A0A147HV95</accession>
<dbReference type="PATRIC" id="fig|33051.3.peg.3686"/>
<dbReference type="Proteomes" id="UP000072867">
    <property type="component" value="Unassembled WGS sequence"/>
</dbReference>